<keyword evidence="2" id="KW-0472">Membrane</keyword>
<name>A0ABZ3FMZ7_9ACTN</name>
<feature type="transmembrane region" description="Helical" evidence="2">
    <location>
        <begin position="56"/>
        <end position="80"/>
    </location>
</feature>
<feature type="transmembrane region" description="Helical" evidence="2">
    <location>
        <begin position="250"/>
        <end position="278"/>
    </location>
</feature>
<gene>
    <name evidence="3" type="ORF">AADG42_02330</name>
</gene>
<dbReference type="Proteomes" id="UP001442841">
    <property type="component" value="Chromosome"/>
</dbReference>
<feature type="transmembrane region" description="Helical" evidence="2">
    <location>
        <begin position="152"/>
        <end position="174"/>
    </location>
</feature>
<feature type="transmembrane region" description="Helical" evidence="2">
    <location>
        <begin position="343"/>
        <end position="365"/>
    </location>
</feature>
<evidence type="ECO:0000256" key="1">
    <source>
        <dbReference type="SAM" id="MobiDB-lite"/>
    </source>
</evidence>
<dbReference type="RefSeq" id="WP_425307622.1">
    <property type="nucleotide sequence ID" value="NZ_CP154795.1"/>
</dbReference>
<keyword evidence="2" id="KW-1133">Transmembrane helix</keyword>
<feature type="transmembrane region" description="Helical" evidence="2">
    <location>
        <begin position="391"/>
        <end position="409"/>
    </location>
</feature>
<protein>
    <recommendedName>
        <fullName evidence="5">ABC transporter permease</fullName>
    </recommendedName>
</protein>
<feature type="region of interest" description="Disordered" evidence="1">
    <location>
        <begin position="426"/>
        <end position="455"/>
    </location>
</feature>
<keyword evidence="4" id="KW-1185">Reference proteome</keyword>
<evidence type="ECO:0008006" key="5">
    <source>
        <dbReference type="Google" id="ProtNLM"/>
    </source>
</evidence>
<feature type="transmembrane region" description="Helical" evidence="2">
    <location>
        <begin position="186"/>
        <end position="204"/>
    </location>
</feature>
<evidence type="ECO:0000256" key="2">
    <source>
        <dbReference type="SAM" id="Phobius"/>
    </source>
</evidence>
<evidence type="ECO:0000313" key="4">
    <source>
        <dbReference type="Proteomes" id="UP001442841"/>
    </source>
</evidence>
<sequence>MRALIEYVELLRGTVALWWRFFPVLGFWFLIGWALREFAIQATVVLGAKNAVPANLIFVLGLVAWVICLVLMIASLGPALRFDKNPSLKAQFAGLSSQHSRQDLLAHGATPFLAVYALGGFAAEQVGEVQRSALLWLGPDFVVFQPVRFEQWPTYLGILVVAWILLRLIGLLHARRPNTLTGIGQVIAKGTVVLSAFIVVTELLRRAGDWITTRVLWDWVQAAWRGLLDVLPDWRLPLIDLTLPAALEQFVFTVIPGAFGAVLMPLTWLALTACVFGWRDLTSNLLGTSETERALLTRGDRVAASRIGQRVRGAFAAGPLRFAWRQAQGLAEDYLPLGQGVRIIARAGAHFVAAYLVASATLALLERGFQVALRELYGPQGLVSQMVADPFLRLPTALVFTTLSVALYARAFDRAILAAGVGSGRVESAESEDEVTPSPSEPVPATRAAEPPPAA</sequence>
<feature type="transmembrane region" description="Helical" evidence="2">
    <location>
        <begin position="17"/>
        <end position="35"/>
    </location>
</feature>
<evidence type="ECO:0000313" key="3">
    <source>
        <dbReference type="EMBL" id="XAN06190.1"/>
    </source>
</evidence>
<keyword evidence="2" id="KW-0812">Transmembrane</keyword>
<reference evidence="3 4" key="1">
    <citation type="submission" date="2024-04" db="EMBL/GenBank/DDBJ databases">
        <title>Isolation of an actinomycete strain from pig manure.</title>
        <authorList>
            <person name="Gong T."/>
            <person name="Yu Z."/>
            <person name="An M."/>
            <person name="Wei C."/>
            <person name="Yang W."/>
            <person name="Liu L."/>
        </authorList>
    </citation>
    <scope>NUCLEOTIDE SEQUENCE [LARGE SCALE GENOMIC DNA]</scope>
    <source>
        <strain evidence="3 4">ZF39</strain>
    </source>
</reference>
<dbReference type="EMBL" id="CP154795">
    <property type="protein sequence ID" value="XAN06190.1"/>
    <property type="molecule type" value="Genomic_DNA"/>
</dbReference>
<organism evidence="3 4">
    <name type="scientific">Ammonicoccus fulvus</name>
    <dbReference type="NCBI Taxonomy" id="3138240"/>
    <lineage>
        <taxon>Bacteria</taxon>
        <taxon>Bacillati</taxon>
        <taxon>Actinomycetota</taxon>
        <taxon>Actinomycetes</taxon>
        <taxon>Propionibacteriales</taxon>
        <taxon>Propionibacteriaceae</taxon>
        <taxon>Ammonicoccus</taxon>
    </lineage>
</organism>
<accession>A0ABZ3FMZ7</accession>
<proteinExistence type="predicted"/>